<dbReference type="PROSITE" id="PS00514">
    <property type="entry name" value="FIBRINOGEN_C_1"/>
    <property type="match status" value="1"/>
</dbReference>
<dbReference type="AlphaFoldDB" id="A0AAV4H542"/>
<dbReference type="CDD" id="cd00087">
    <property type="entry name" value="FReD"/>
    <property type="match status" value="1"/>
</dbReference>
<keyword evidence="1" id="KW-1015">Disulfide bond</keyword>
<reference evidence="3 4" key="1">
    <citation type="journal article" date="2021" name="Elife">
        <title>Chloroplast acquisition without the gene transfer in kleptoplastic sea slugs, Plakobranchus ocellatus.</title>
        <authorList>
            <person name="Maeda T."/>
            <person name="Takahashi S."/>
            <person name="Yoshida T."/>
            <person name="Shimamura S."/>
            <person name="Takaki Y."/>
            <person name="Nagai Y."/>
            <person name="Toyoda A."/>
            <person name="Suzuki Y."/>
            <person name="Arimoto A."/>
            <person name="Ishii H."/>
            <person name="Satoh N."/>
            <person name="Nishiyama T."/>
            <person name="Hasebe M."/>
            <person name="Maruyama T."/>
            <person name="Minagawa J."/>
            <person name="Obokata J."/>
            <person name="Shigenobu S."/>
        </authorList>
    </citation>
    <scope>NUCLEOTIDE SEQUENCE [LARGE SCALE GENOMIC DNA]</scope>
</reference>
<dbReference type="GO" id="GO:1990138">
    <property type="term" value="P:neuron projection extension"/>
    <property type="evidence" value="ECO:0007669"/>
    <property type="project" value="TreeGrafter"/>
</dbReference>
<dbReference type="InterPro" id="IPR014716">
    <property type="entry name" value="Fibrinogen_a/b/g_C_1"/>
</dbReference>
<evidence type="ECO:0000259" key="2">
    <source>
        <dbReference type="PROSITE" id="PS51406"/>
    </source>
</evidence>
<dbReference type="EMBL" id="BMAT01008799">
    <property type="protein sequence ID" value="GFR92869.1"/>
    <property type="molecule type" value="Genomic_DNA"/>
</dbReference>
<name>A0AAV4H542_9GAST</name>
<comment type="caution">
    <text evidence="3">The sequence shown here is derived from an EMBL/GenBank/DDBJ whole genome shotgun (WGS) entry which is preliminary data.</text>
</comment>
<accession>A0AAV4H542</accession>
<dbReference type="Proteomes" id="UP000762676">
    <property type="component" value="Unassembled WGS sequence"/>
</dbReference>
<dbReference type="GO" id="GO:0007160">
    <property type="term" value="P:cell-matrix adhesion"/>
    <property type="evidence" value="ECO:0007669"/>
    <property type="project" value="TreeGrafter"/>
</dbReference>
<dbReference type="PROSITE" id="PS51406">
    <property type="entry name" value="FIBRINOGEN_C_2"/>
    <property type="match status" value="1"/>
</dbReference>
<evidence type="ECO:0000313" key="3">
    <source>
        <dbReference type="EMBL" id="GFR92869.1"/>
    </source>
</evidence>
<evidence type="ECO:0000256" key="1">
    <source>
        <dbReference type="ARBA" id="ARBA00023157"/>
    </source>
</evidence>
<dbReference type="Pfam" id="PF00147">
    <property type="entry name" value="Fibrinogen_C"/>
    <property type="match status" value="1"/>
</dbReference>
<dbReference type="Gene3D" id="3.90.215.10">
    <property type="entry name" value="Gamma Fibrinogen, chain A, domain 1"/>
    <property type="match status" value="1"/>
</dbReference>
<feature type="domain" description="Fibrinogen C-terminal" evidence="2">
    <location>
        <begin position="117"/>
        <end position="345"/>
    </location>
</feature>
<proteinExistence type="predicted"/>
<dbReference type="PANTHER" id="PTHR19143">
    <property type="entry name" value="FIBRINOGEN/TENASCIN/ANGIOPOEITIN"/>
    <property type="match status" value="1"/>
</dbReference>
<organism evidence="3 4">
    <name type="scientific">Elysia marginata</name>
    <dbReference type="NCBI Taxonomy" id="1093978"/>
    <lineage>
        <taxon>Eukaryota</taxon>
        <taxon>Metazoa</taxon>
        <taxon>Spiralia</taxon>
        <taxon>Lophotrochozoa</taxon>
        <taxon>Mollusca</taxon>
        <taxon>Gastropoda</taxon>
        <taxon>Heterobranchia</taxon>
        <taxon>Euthyneura</taxon>
        <taxon>Panpulmonata</taxon>
        <taxon>Sacoglossa</taxon>
        <taxon>Placobranchoidea</taxon>
        <taxon>Plakobranchidae</taxon>
        <taxon>Elysia</taxon>
    </lineage>
</organism>
<dbReference type="InterPro" id="IPR050373">
    <property type="entry name" value="Fibrinogen_C-term_domain"/>
</dbReference>
<dbReference type="InterPro" id="IPR036056">
    <property type="entry name" value="Fibrinogen-like_C"/>
</dbReference>
<sequence length="345" mass="38489">MCTQSDSQSDDKDLNISVSGVNLDFTWGRSVSLGARTFCGVLTCAESPDVTADSKIIFKNISSLSVFKKIAFSYREGTTDDPGVPIASVTVQDDSVTRVANGIKVEGFLKDNRASMRVEFFKPKYCQAEYSCEVHGFDSRGREVVKTAHLVQQPYQEKNQVGSQTWAPATSLQLLSSIQQLIARSRRVTGSVNFDKKWDDYKQGFGSFDGDFWLGNDKIHTMTSDGVFEIKIDLEYKGKSAYAHYDSFYIAGENEKYKLRIGSYTGTAGDSFKYHNNRPFSTIDRDNDAWSKSCATLHGGGWWFGACDHSNLNGKWGRKSGNGVEWEKLAGPQSVSFSEMKIRLK</sequence>
<dbReference type="SMART" id="SM00186">
    <property type="entry name" value="FBG"/>
    <property type="match status" value="1"/>
</dbReference>
<gene>
    <name evidence="3" type="ORF">ElyMa_004364500</name>
</gene>
<dbReference type="InterPro" id="IPR002181">
    <property type="entry name" value="Fibrinogen_a/b/g_C_dom"/>
</dbReference>
<dbReference type="GO" id="GO:0005615">
    <property type="term" value="C:extracellular space"/>
    <property type="evidence" value="ECO:0007669"/>
    <property type="project" value="TreeGrafter"/>
</dbReference>
<dbReference type="SUPFAM" id="SSF56496">
    <property type="entry name" value="Fibrinogen C-terminal domain-like"/>
    <property type="match status" value="1"/>
</dbReference>
<dbReference type="InterPro" id="IPR020837">
    <property type="entry name" value="Fibrinogen_CS"/>
</dbReference>
<evidence type="ECO:0000313" key="4">
    <source>
        <dbReference type="Proteomes" id="UP000762676"/>
    </source>
</evidence>
<protein>
    <submittedName>
        <fullName evidence="3">Angiopoietin-related protein 1</fullName>
    </submittedName>
</protein>
<dbReference type="PANTHER" id="PTHR19143:SF348">
    <property type="entry name" value="TENASCIN-N"/>
    <property type="match status" value="1"/>
</dbReference>
<dbReference type="GO" id="GO:0005178">
    <property type="term" value="F:integrin binding"/>
    <property type="evidence" value="ECO:0007669"/>
    <property type="project" value="TreeGrafter"/>
</dbReference>
<keyword evidence="4" id="KW-1185">Reference proteome</keyword>